<dbReference type="SUPFAM" id="SSF50405">
    <property type="entry name" value="Actin-crosslinking proteins"/>
    <property type="match status" value="4"/>
</dbReference>
<dbReference type="CDD" id="cd23334">
    <property type="entry name" value="beta-trefoil_FSCN_rpt1"/>
    <property type="match status" value="1"/>
</dbReference>
<comment type="similarity">
    <text evidence="2">Belongs to the fascin family.</text>
</comment>
<dbReference type="EMBL" id="PZQS01000001">
    <property type="protein sequence ID" value="PVD38765.1"/>
    <property type="molecule type" value="Genomic_DNA"/>
</dbReference>
<evidence type="ECO:0000256" key="4">
    <source>
        <dbReference type="ARBA" id="ARBA00023203"/>
    </source>
</evidence>
<dbReference type="GO" id="GO:0016477">
    <property type="term" value="P:cell migration"/>
    <property type="evidence" value="ECO:0007669"/>
    <property type="project" value="TreeGrafter"/>
</dbReference>
<dbReference type="GO" id="GO:0051015">
    <property type="term" value="F:actin filament binding"/>
    <property type="evidence" value="ECO:0007669"/>
    <property type="project" value="InterPro"/>
</dbReference>
<dbReference type="InterPro" id="IPR010431">
    <property type="entry name" value="Fascin"/>
</dbReference>
<keyword evidence="8" id="KW-1185">Reference proteome</keyword>
<keyword evidence="4" id="KW-0009">Actin-binding</keyword>
<protein>
    <recommendedName>
        <fullName evidence="6">Fascin-like domain-containing protein</fullName>
    </recommendedName>
</protein>
<dbReference type="GO" id="GO:0005737">
    <property type="term" value="C:cytoplasm"/>
    <property type="evidence" value="ECO:0007669"/>
    <property type="project" value="TreeGrafter"/>
</dbReference>
<proteinExistence type="inferred from homology"/>
<dbReference type="PANTHER" id="PTHR10551:SF9">
    <property type="entry name" value="FASCIN-2"/>
    <property type="match status" value="1"/>
</dbReference>
<dbReference type="FunFam" id="2.80.10.50:FF:000010">
    <property type="entry name" value="Fascin"/>
    <property type="match status" value="1"/>
</dbReference>
<feature type="domain" description="Fascin-like" evidence="6">
    <location>
        <begin position="273"/>
        <end position="384"/>
    </location>
</feature>
<feature type="domain" description="Fascin-like" evidence="6">
    <location>
        <begin position="27"/>
        <end position="139"/>
    </location>
</feature>
<evidence type="ECO:0000259" key="6">
    <source>
        <dbReference type="Pfam" id="PF06268"/>
    </source>
</evidence>
<sequence>MTAVNGVNGVNKAAESGWKVGLINYAQKYLTAESFGCKINVSGTGLKKKQTFVLVQDPVEEVLYIRSHLGRYVSADKYGNVTCEVEEPDQTEKFVVEYAKDGSGKWAFKNQVHGNYLGGTDDSLKCFAKTVTDRELWTVQLSIHPQVHLRNVNRKRYAHVCEDQLQVTQTIPWGEKSLLFLDFVDGKYALKTYDSRYLSTTGELSPQLTEACKFTLEIRSGQNGGLAFRDSAGCYLTGVGATATMKGRNKTVGKDELFTLEDTHPQVVLIAYNGKKVSIKQGVDVSANQEDEETDKEIFQMEYERSSGRWAFRTVDNKYWSLEPLGGVQGVGSSICPETLFEVEWLDDGSIVIKANNNSYIYNKPTGSLTAGSDSATDKEKFRVKIVNRPILVLRSDFGFVGAKSPGAAKADVVCNRTTYEVIYVESASTGAYLLKAANGKYWAVRRRRGHRGRRVGKDPVLAAVPWQLHANHPGRQWMLHQGRAERPVPRLWAERSTRPSCGSFNPPIEDSPLPFVSLDRLSPHLVLSNMALVAVPILDSTFWTLSSSGRPLEAP</sequence>
<evidence type="ECO:0000256" key="3">
    <source>
        <dbReference type="ARBA" id="ARBA00022490"/>
    </source>
</evidence>
<keyword evidence="3" id="KW-0963">Cytoplasm</keyword>
<dbReference type="GO" id="GO:0030674">
    <property type="term" value="F:protein-macromolecule adaptor activity"/>
    <property type="evidence" value="ECO:0007669"/>
    <property type="project" value="InterPro"/>
</dbReference>
<dbReference type="Pfam" id="PF06268">
    <property type="entry name" value="Fascin"/>
    <property type="match status" value="3"/>
</dbReference>
<evidence type="ECO:0000256" key="5">
    <source>
        <dbReference type="ARBA" id="ARBA00023212"/>
    </source>
</evidence>
<dbReference type="FunFam" id="2.80.10.50:FF:000008">
    <property type="entry name" value="Fascin"/>
    <property type="match status" value="1"/>
</dbReference>
<dbReference type="InterPro" id="IPR022768">
    <property type="entry name" value="Fascin-like_dom"/>
</dbReference>
<evidence type="ECO:0000313" key="7">
    <source>
        <dbReference type="EMBL" id="PVD38765.1"/>
    </source>
</evidence>
<dbReference type="STRING" id="400727.A0A2T7PZB4"/>
<gene>
    <name evidence="7" type="ORF">C0Q70_01388</name>
</gene>
<evidence type="ECO:0000256" key="2">
    <source>
        <dbReference type="ARBA" id="ARBA00007415"/>
    </source>
</evidence>
<evidence type="ECO:0000313" key="8">
    <source>
        <dbReference type="Proteomes" id="UP000245119"/>
    </source>
</evidence>
<organism evidence="7 8">
    <name type="scientific">Pomacea canaliculata</name>
    <name type="common">Golden apple snail</name>
    <dbReference type="NCBI Taxonomy" id="400727"/>
    <lineage>
        <taxon>Eukaryota</taxon>
        <taxon>Metazoa</taxon>
        <taxon>Spiralia</taxon>
        <taxon>Lophotrochozoa</taxon>
        <taxon>Mollusca</taxon>
        <taxon>Gastropoda</taxon>
        <taxon>Caenogastropoda</taxon>
        <taxon>Architaenioglossa</taxon>
        <taxon>Ampullarioidea</taxon>
        <taxon>Ampullariidae</taxon>
        <taxon>Pomacea</taxon>
    </lineage>
</organism>
<dbReference type="GO" id="GO:0007163">
    <property type="term" value="P:establishment or maintenance of cell polarity"/>
    <property type="evidence" value="ECO:0007669"/>
    <property type="project" value="TreeGrafter"/>
</dbReference>
<dbReference type="InterPro" id="IPR008999">
    <property type="entry name" value="Actin-crosslinking"/>
</dbReference>
<keyword evidence="5" id="KW-0206">Cytoskeleton</keyword>
<accession>A0A2T7PZB4</accession>
<dbReference type="AlphaFoldDB" id="A0A2T7PZB4"/>
<dbReference type="CDD" id="cd23335">
    <property type="entry name" value="beta-trefoil_FSCN_rpt2"/>
    <property type="match status" value="1"/>
</dbReference>
<evidence type="ECO:0000256" key="1">
    <source>
        <dbReference type="ARBA" id="ARBA00004245"/>
    </source>
</evidence>
<dbReference type="CDD" id="cd23336">
    <property type="entry name" value="beta-trefoil_FSCN_rpt3"/>
    <property type="match status" value="1"/>
</dbReference>
<dbReference type="PANTHER" id="PTHR10551">
    <property type="entry name" value="FASCIN"/>
    <property type="match status" value="1"/>
</dbReference>
<dbReference type="Gene3D" id="2.80.10.50">
    <property type="match status" value="4"/>
</dbReference>
<dbReference type="CDD" id="cd23337">
    <property type="entry name" value="beta-trefoil_FSCN_rpt4"/>
    <property type="match status" value="1"/>
</dbReference>
<dbReference type="FunFam" id="2.80.10.50:FF:000015">
    <property type="entry name" value="Fascin"/>
    <property type="match status" value="1"/>
</dbReference>
<dbReference type="Proteomes" id="UP000245119">
    <property type="component" value="Linkage Group LG1"/>
</dbReference>
<comment type="subcellular location">
    <subcellularLocation>
        <location evidence="1">Cytoplasm</location>
        <location evidence="1">Cytoskeleton</location>
    </subcellularLocation>
</comment>
<feature type="domain" description="Fascin-like" evidence="6">
    <location>
        <begin position="148"/>
        <end position="260"/>
    </location>
</feature>
<name>A0A2T7PZB4_POMCA</name>
<comment type="caution">
    <text evidence="7">The sequence shown here is derived from an EMBL/GenBank/DDBJ whole genome shotgun (WGS) entry which is preliminary data.</text>
</comment>
<dbReference type="GO" id="GO:0051017">
    <property type="term" value="P:actin filament bundle assembly"/>
    <property type="evidence" value="ECO:0007669"/>
    <property type="project" value="TreeGrafter"/>
</dbReference>
<reference evidence="7 8" key="1">
    <citation type="submission" date="2018-04" db="EMBL/GenBank/DDBJ databases">
        <title>The genome of golden apple snail Pomacea canaliculata provides insight into stress tolerance and invasive adaptation.</title>
        <authorList>
            <person name="Liu C."/>
            <person name="Liu B."/>
            <person name="Ren Y."/>
            <person name="Zhang Y."/>
            <person name="Wang H."/>
            <person name="Li S."/>
            <person name="Jiang F."/>
            <person name="Yin L."/>
            <person name="Zhang G."/>
            <person name="Qian W."/>
            <person name="Fan W."/>
        </authorList>
    </citation>
    <scope>NUCLEOTIDE SEQUENCE [LARGE SCALE GENOMIC DNA]</scope>
    <source>
        <strain evidence="7">SZHN2017</strain>
        <tissue evidence="7">Muscle</tissue>
    </source>
</reference>
<dbReference type="OrthoDB" id="10259868at2759"/>
<dbReference type="GO" id="GO:0015629">
    <property type="term" value="C:actin cytoskeleton"/>
    <property type="evidence" value="ECO:0007669"/>
    <property type="project" value="TreeGrafter"/>
</dbReference>